<dbReference type="NCBIfam" id="TIGR01833">
    <property type="entry name" value="HMG-CoA-S_euk"/>
    <property type="match status" value="1"/>
</dbReference>
<accession>A0A9X0B2U0</accession>
<dbReference type="EMBL" id="JAPZBU010000009">
    <property type="protein sequence ID" value="KAJ5386031.1"/>
    <property type="molecule type" value="Genomic_DNA"/>
</dbReference>
<dbReference type="InterPro" id="IPR013746">
    <property type="entry name" value="HMG_CoA_synt_C_dom"/>
</dbReference>
<gene>
    <name evidence="8" type="ORF">N7509_008572</name>
</gene>
<dbReference type="GO" id="GO:0010142">
    <property type="term" value="P:farnesyl diphosphate biosynthetic process, mevalonate pathway"/>
    <property type="evidence" value="ECO:0007669"/>
    <property type="project" value="InterPro"/>
</dbReference>
<feature type="binding site" evidence="4">
    <location>
        <position position="269"/>
    </location>
    <ligand>
        <name>CoA</name>
        <dbReference type="ChEBI" id="CHEBI:57287"/>
    </ligand>
</feature>
<comment type="caution">
    <text evidence="8">The sequence shown here is derived from an EMBL/GenBank/DDBJ whole genome shotgun (WGS) entry which is preliminary data.</text>
</comment>
<dbReference type="RefSeq" id="XP_056483829.1">
    <property type="nucleotide sequence ID" value="XM_056633209.1"/>
</dbReference>
<feature type="active site" description="Proton donor/acceptor" evidence="3">
    <location>
        <position position="260"/>
    </location>
</feature>
<reference evidence="8" key="1">
    <citation type="submission" date="2022-12" db="EMBL/GenBank/DDBJ databases">
        <authorList>
            <person name="Petersen C."/>
        </authorList>
    </citation>
    <scope>NUCLEOTIDE SEQUENCE</scope>
    <source>
        <strain evidence="8">IBT 29677</strain>
    </source>
</reference>
<dbReference type="Gene3D" id="3.40.47.10">
    <property type="match status" value="1"/>
</dbReference>
<evidence type="ECO:0000259" key="6">
    <source>
        <dbReference type="Pfam" id="PF01154"/>
    </source>
</evidence>
<dbReference type="OrthoDB" id="1269963at2759"/>
<feature type="binding site" evidence="4">
    <location>
        <position position="212"/>
    </location>
    <ligand>
        <name>CoA</name>
        <dbReference type="ChEBI" id="CHEBI:57287"/>
    </ligand>
</feature>
<keyword evidence="2 5" id="KW-0808">Transferase</keyword>
<reference evidence="8" key="2">
    <citation type="journal article" date="2023" name="IMA Fungus">
        <title>Comparative genomic study of the Penicillium genus elucidates a diverse pangenome and 15 lateral gene transfer events.</title>
        <authorList>
            <person name="Petersen C."/>
            <person name="Sorensen T."/>
            <person name="Nielsen M.R."/>
            <person name="Sondergaard T.E."/>
            <person name="Sorensen J.L."/>
            <person name="Fitzpatrick D.A."/>
            <person name="Frisvad J.C."/>
            <person name="Nielsen K.L."/>
        </authorList>
    </citation>
    <scope>NUCLEOTIDE SEQUENCE</scope>
    <source>
        <strain evidence="8">IBT 29677</strain>
    </source>
</reference>
<dbReference type="InterPro" id="IPR016039">
    <property type="entry name" value="Thiolase-like"/>
</dbReference>
<evidence type="ECO:0000256" key="1">
    <source>
        <dbReference type="ARBA" id="ARBA00007061"/>
    </source>
</evidence>
<keyword evidence="9" id="KW-1185">Reference proteome</keyword>
<organism evidence="8 9">
    <name type="scientific">Penicillium cosmopolitanum</name>
    <dbReference type="NCBI Taxonomy" id="1131564"/>
    <lineage>
        <taxon>Eukaryota</taxon>
        <taxon>Fungi</taxon>
        <taxon>Dikarya</taxon>
        <taxon>Ascomycota</taxon>
        <taxon>Pezizomycotina</taxon>
        <taxon>Eurotiomycetes</taxon>
        <taxon>Eurotiomycetidae</taxon>
        <taxon>Eurotiales</taxon>
        <taxon>Aspergillaceae</taxon>
        <taxon>Penicillium</taxon>
    </lineage>
</organism>
<dbReference type="InterPro" id="IPR013528">
    <property type="entry name" value="HMG_CoA_synth_N"/>
</dbReference>
<evidence type="ECO:0000313" key="8">
    <source>
        <dbReference type="EMBL" id="KAJ5386031.1"/>
    </source>
</evidence>
<dbReference type="PROSITE" id="PS01226">
    <property type="entry name" value="HMG_COA_SYNTHASE"/>
    <property type="match status" value="1"/>
</dbReference>
<protein>
    <recommendedName>
        <fullName evidence="5">Hydroxymethylglutaryl-CoA synthase</fullName>
        <shortName evidence="5">HMG-CoA synthase</shortName>
        <ecNumber evidence="5">2.3.3.10</ecNumber>
    </recommendedName>
    <alternativeName>
        <fullName evidence="5">3-hydroxy-3-methylglutaryl coenzyme A synthase</fullName>
    </alternativeName>
</protein>
<comment type="function">
    <text evidence="5">Catalyzes the condensation of acetyl-CoA with acetoacetyl-CoA to form HMG-CoA.</text>
</comment>
<evidence type="ECO:0000313" key="9">
    <source>
        <dbReference type="Proteomes" id="UP001147747"/>
    </source>
</evidence>
<comment type="similarity">
    <text evidence="1 5">Belongs to the thiolase-like superfamily. HMG-CoA synthase family.</text>
</comment>
<dbReference type="Pfam" id="PF08540">
    <property type="entry name" value="HMG_CoA_synt_C"/>
    <property type="match status" value="1"/>
</dbReference>
<evidence type="ECO:0000256" key="3">
    <source>
        <dbReference type="PIRSR" id="PIRSR610122-1"/>
    </source>
</evidence>
<dbReference type="GO" id="GO:0004421">
    <property type="term" value="F:hydroxymethylglutaryl-CoA synthase activity"/>
    <property type="evidence" value="ECO:0007669"/>
    <property type="project" value="UniProtKB-EC"/>
</dbReference>
<dbReference type="Pfam" id="PF01154">
    <property type="entry name" value="HMG_CoA_synt_N"/>
    <property type="match status" value="1"/>
</dbReference>
<dbReference type="AlphaFoldDB" id="A0A9X0B2U0"/>
<dbReference type="GO" id="GO:0006696">
    <property type="term" value="P:ergosterol biosynthetic process"/>
    <property type="evidence" value="ECO:0007669"/>
    <property type="project" value="TreeGrafter"/>
</dbReference>
<dbReference type="CDD" id="cd00827">
    <property type="entry name" value="init_cond_enzymes"/>
    <property type="match status" value="1"/>
</dbReference>
<dbReference type="SUPFAM" id="SSF53901">
    <property type="entry name" value="Thiolase-like"/>
    <property type="match status" value="2"/>
</dbReference>
<sequence length="430" mass="47452">MAARPQNIGIKAIEVYFPTQCVDQVELEKHDGVSAGKYTIGLGQTKMSFCDDREDIYSMSLTTLANMMKKYDVDPKSIGRLEVGTETLLDKSKSVKSVLMQLFAPYGNTNIEGIDTVNACYGGTNAVFNSINWLESSAWDGRDAIVVCGDIALYAAGAARPTGGAGCVAMLIGPDAPIVFEPGLRASYITHAYDFYKPDLTSEYPVVDGHFSLRCYTEAVDACYKAYGTREQTLKAIQNGTNGATESKTGIDRFDYILYHAPTCKLVQKSFARMLYNDFLANPADPAFAEAVEKTFMALTKKRFAERVQPGLQVATLCGNMYTATVYAVLPNEPKRIGLFSYGSGLASSLFSANIVGDVSHIVKNLDLKNRLENRTVLDPQAYDDMCKLREHAHLQKNFKPSGKTETLQSGTYYLTEVDDMFRRKYEVKA</sequence>
<evidence type="ECO:0000256" key="2">
    <source>
        <dbReference type="ARBA" id="ARBA00022679"/>
    </source>
</evidence>
<feature type="active site" description="Proton donor/acceptor" evidence="3">
    <location>
        <position position="86"/>
    </location>
</feature>
<dbReference type="GeneID" id="81372189"/>
<dbReference type="PANTHER" id="PTHR43323:SF2">
    <property type="entry name" value="HYDROXYMETHYLGLUTARYL-COA SYNTHASE"/>
    <property type="match status" value="1"/>
</dbReference>
<evidence type="ECO:0000256" key="4">
    <source>
        <dbReference type="PIRSR" id="PIRSR610122-2"/>
    </source>
</evidence>
<dbReference type="EC" id="2.3.3.10" evidence="5"/>
<dbReference type="InterPro" id="IPR010122">
    <property type="entry name" value="HMG_CoA_synthase_euk"/>
</dbReference>
<comment type="catalytic activity">
    <reaction evidence="5">
        <text>acetoacetyl-CoA + acetyl-CoA + H2O = (3S)-3-hydroxy-3-methylglutaryl-CoA + CoA + H(+)</text>
        <dbReference type="Rhea" id="RHEA:10188"/>
        <dbReference type="ChEBI" id="CHEBI:15377"/>
        <dbReference type="ChEBI" id="CHEBI:15378"/>
        <dbReference type="ChEBI" id="CHEBI:43074"/>
        <dbReference type="ChEBI" id="CHEBI:57286"/>
        <dbReference type="ChEBI" id="CHEBI:57287"/>
        <dbReference type="ChEBI" id="CHEBI:57288"/>
        <dbReference type="EC" id="2.3.3.10"/>
    </reaction>
</comment>
<feature type="domain" description="Hydroxymethylglutaryl-coenzyme A synthase C-terminal" evidence="7">
    <location>
        <begin position="178"/>
        <end position="429"/>
    </location>
</feature>
<dbReference type="PANTHER" id="PTHR43323">
    <property type="entry name" value="3-HYDROXY-3-METHYLGLUTARYL COENZYME A SYNTHASE"/>
    <property type="match status" value="1"/>
</dbReference>
<evidence type="ECO:0000256" key="5">
    <source>
        <dbReference type="RuleBase" id="RU364071"/>
    </source>
</evidence>
<name>A0A9X0B2U0_9EURO</name>
<dbReference type="InterPro" id="IPR000590">
    <property type="entry name" value="HMG_CoA_synt_AS"/>
</dbReference>
<feature type="active site" description="Acyl-thioester intermediate" evidence="3">
    <location>
        <position position="120"/>
    </location>
</feature>
<feature type="binding site" evidence="4">
    <location>
        <position position="265"/>
    </location>
    <ligand>
        <name>CoA</name>
        <dbReference type="ChEBI" id="CHEBI:57287"/>
    </ligand>
</feature>
<dbReference type="Proteomes" id="UP001147747">
    <property type="component" value="Unassembled WGS sequence"/>
</dbReference>
<feature type="domain" description="Hydroxymethylglutaryl-coenzyme A synthase N-terminal" evidence="6">
    <location>
        <begin position="4"/>
        <end position="177"/>
    </location>
</feature>
<evidence type="ECO:0000259" key="7">
    <source>
        <dbReference type="Pfam" id="PF08540"/>
    </source>
</evidence>
<dbReference type="FunFam" id="3.40.47.10:FF:000008">
    <property type="entry name" value="3-hydroxy-3-methylglutaryl coenzyme A synthase"/>
    <property type="match status" value="1"/>
</dbReference>
<dbReference type="GO" id="GO:0006084">
    <property type="term" value="P:acetyl-CoA metabolic process"/>
    <property type="evidence" value="ECO:0007669"/>
    <property type="project" value="InterPro"/>
</dbReference>
<proteinExistence type="inferred from homology"/>